<feature type="domain" description="Methyltransferase" evidence="1">
    <location>
        <begin position="67"/>
        <end position="158"/>
    </location>
</feature>
<gene>
    <name evidence="3" type="primary">LOC106175154</name>
</gene>
<dbReference type="PANTHER" id="PTHR43591">
    <property type="entry name" value="METHYLTRANSFERASE"/>
    <property type="match status" value="1"/>
</dbReference>
<evidence type="ECO:0000313" key="2">
    <source>
        <dbReference type="Proteomes" id="UP000085678"/>
    </source>
</evidence>
<dbReference type="OrthoDB" id="2019266at2759"/>
<dbReference type="InParanoid" id="A0A1S3JR51"/>
<sequence>MAEKVEKSHPVVDLFDKRGLTRDEVGKIYTSWAKDYDKDVVGLTYYCPSNNADELEKLLGVKKDGLILDACCGTGLVGQELSKRGFHNLHGLDASKEMLEQAKQKGVYKKLVHAFIGPERVDIADDTYDAVIMSGAIGCGCVHGGGLAEMIRIVKPGGYVAMDSIFKYTHDSDYGGKSFDEIIDSHIMAGRWVTVTRHLVEKVFNNLDGMQYTFQVK</sequence>
<evidence type="ECO:0000313" key="3">
    <source>
        <dbReference type="RefSeq" id="XP_013412464.1"/>
    </source>
</evidence>
<name>A0A1S3JR51_LINAN</name>
<dbReference type="Pfam" id="PF13649">
    <property type="entry name" value="Methyltransf_25"/>
    <property type="match status" value="1"/>
</dbReference>
<protein>
    <submittedName>
        <fullName evidence="3">Methyltransferase-like protein 27</fullName>
    </submittedName>
</protein>
<dbReference type="CDD" id="cd02440">
    <property type="entry name" value="AdoMet_MTases"/>
    <property type="match status" value="1"/>
</dbReference>
<dbReference type="InterPro" id="IPR029063">
    <property type="entry name" value="SAM-dependent_MTases_sf"/>
</dbReference>
<dbReference type="KEGG" id="lak:106175154"/>
<dbReference type="InterPro" id="IPR041698">
    <property type="entry name" value="Methyltransf_25"/>
</dbReference>
<dbReference type="GeneID" id="106175154"/>
<accession>A0A1S3JR51</accession>
<proteinExistence type="predicted"/>
<organism evidence="2 3">
    <name type="scientific">Lingula anatina</name>
    <name type="common">Brachiopod</name>
    <name type="synonym">Lingula unguis</name>
    <dbReference type="NCBI Taxonomy" id="7574"/>
    <lineage>
        <taxon>Eukaryota</taxon>
        <taxon>Metazoa</taxon>
        <taxon>Spiralia</taxon>
        <taxon>Lophotrochozoa</taxon>
        <taxon>Brachiopoda</taxon>
        <taxon>Linguliformea</taxon>
        <taxon>Lingulata</taxon>
        <taxon>Lingulida</taxon>
        <taxon>Linguloidea</taxon>
        <taxon>Lingulidae</taxon>
        <taxon>Lingula</taxon>
    </lineage>
</organism>
<dbReference type="SUPFAM" id="SSF53335">
    <property type="entry name" value="S-adenosyl-L-methionine-dependent methyltransferases"/>
    <property type="match status" value="1"/>
</dbReference>
<reference evidence="3" key="1">
    <citation type="submission" date="2025-08" db="UniProtKB">
        <authorList>
            <consortium name="RefSeq"/>
        </authorList>
    </citation>
    <scope>IDENTIFICATION</scope>
    <source>
        <tissue evidence="3">Gonads</tissue>
    </source>
</reference>
<keyword evidence="2" id="KW-1185">Reference proteome</keyword>
<dbReference type="STRING" id="7574.A0A1S3JR51"/>
<dbReference type="RefSeq" id="XP_013412464.1">
    <property type="nucleotide sequence ID" value="XM_013557010.1"/>
</dbReference>
<dbReference type="Proteomes" id="UP000085678">
    <property type="component" value="Unplaced"/>
</dbReference>
<dbReference type="PANTHER" id="PTHR43591:SF101">
    <property type="entry name" value="METHYLTRANSFERASE-LIKE PROTEIN 27"/>
    <property type="match status" value="1"/>
</dbReference>
<dbReference type="AlphaFoldDB" id="A0A1S3JR51"/>
<evidence type="ECO:0000259" key="1">
    <source>
        <dbReference type="Pfam" id="PF13649"/>
    </source>
</evidence>
<dbReference type="Gene3D" id="3.40.50.150">
    <property type="entry name" value="Vaccinia Virus protein VP39"/>
    <property type="match status" value="1"/>
</dbReference>